<comment type="similarity">
    <text evidence="1">Belongs to the glycosyltransferase 2 family.</text>
</comment>
<dbReference type="Pfam" id="PF00535">
    <property type="entry name" value="Glycos_transf_2"/>
    <property type="match status" value="1"/>
</dbReference>
<accession>A0A1I0Q782</accession>
<dbReference type="EMBL" id="FOIR01000002">
    <property type="protein sequence ID" value="SEW22626.1"/>
    <property type="molecule type" value="Genomic_DNA"/>
</dbReference>
<dbReference type="STRING" id="1267423.SAMN05216290_2065"/>
<dbReference type="AlphaFoldDB" id="A0A1I0Q782"/>
<organism evidence="5 6">
    <name type="scientific">Roseivirga pacifica</name>
    <dbReference type="NCBI Taxonomy" id="1267423"/>
    <lineage>
        <taxon>Bacteria</taxon>
        <taxon>Pseudomonadati</taxon>
        <taxon>Bacteroidota</taxon>
        <taxon>Cytophagia</taxon>
        <taxon>Cytophagales</taxon>
        <taxon>Roseivirgaceae</taxon>
        <taxon>Roseivirga</taxon>
    </lineage>
</organism>
<name>A0A1I0Q782_9BACT</name>
<sequence length="293" mass="33565">MTPLVSIITVNYKQPEVTCELLESLSKLSYPNLEVIVVDNDQQYDNSFLYRTRLTSVKVINSKENLGFAGGNNLGIERAKGKYLFFVNNDTEIENGVIESLLSVFETHQDVGAVSPVLKYFDAPEKIQFAGFTEINPYTGRNDLIQTVSGPAVESTPYFHGAAVMVSKDVIDQCGQMPEEYFLYYEELEWSRQIRLRGYQLMVDKRVSVLHKESVTTGKNSPLKVYYQNRNRVHFMRKSKSTWLFFITFYLLISTPKNLLTHLIKRESSHLKSLIKAFKDGLIKPKYGFQPIG</sequence>
<gene>
    <name evidence="5" type="ORF">SAMN05216290_2065</name>
</gene>
<dbReference type="InterPro" id="IPR029044">
    <property type="entry name" value="Nucleotide-diphossugar_trans"/>
</dbReference>
<keyword evidence="6" id="KW-1185">Reference proteome</keyword>
<dbReference type="SUPFAM" id="SSF53448">
    <property type="entry name" value="Nucleotide-diphospho-sugar transferases"/>
    <property type="match status" value="1"/>
</dbReference>
<dbReference type="Gene3D" id="3.90.550.10">
    <property type="entry name" value="Spore Coat Polysaccharide Biosynthesis Protein SpsA, Chain A"/>
    <property type="match status" value="1"/>
</dbReference>
<dbReference type="PANTHER" id="PTHR43179:SF12">
    <property type="entry name" value="GALACTOFURANOSYLTRANSFERASE GLFT2"/>
    <property type="match status" value="1"/>
</dbReference>
<evidence type="ECO:0000256" key="1">
    <source>
        <dbReference type="ARBA" id="ARBA00006739"/>
    </source>
</evidence>
<dbReference type="GeneID" id="99986779"/>
<feature type="domain" description="Glycosyltransferase 2-like" evidence="4">
    <location>
        <begin position="6"/>
        <end position="133"/>
    </location>
</feature>
<keyword evidence="3" id="KW-0808">Transferase</keyword>
<dbReference type="GO" id="GO:0016757">
    <property type="term" value="F:glycosyltransferase activity"/>
    <property type="evidence" value="ECO:0007669"/>
    <property type="project" value="UniProtKB-KW"/>
</dbReference>
<reference evidence="6" key="1">
    <citation type="submission" date="2016-10" db="EMBL/GenBank/DDBJ databases">
        <authorList>
            <person name="Varghese N."/>
            <person name="Submissions S."/>
        </authorList>
    </citation>
    <scope>NUCLEOTIDE SEQUENCE [LARGE SCALE GENOMIC DNA]</scope>
    <source>
        <strain evidence="6">CGMCC 1.12402</strain>
    </source>
</reference>
<protein>
    <recommendedName>
        <fullName evidence="4">Glycosyltransferase 2-like domain-containing protein</fullName>
    </recommendedName>
</protein>
<keyword evidence="2" id="KW-0328">Glycosyltransferase</keyword>
<dbReference type="CDD" id="cd04186">
    <property type="entry name" value="GT_2_like_c"/>
    <property type="match status" value="1"/>
</dbReference>
<dbReference type="PANTHER" id="PTHR43179">
    <property type="entry name" value="RHAMNOSYLTRANSFERASE WBBL"/>
    <property type="match status" value="1"/>
</dbReference>
<evidence type="ECO:0000259" key="4">
    <source>
        <dbReference type="Pfam" id="PF00535"/>
    </source>
</evidence>
<dbReference type="RefSeq" id="WP_090258503.1">
    <property type="nucleotide sequence ID" value="NZ_FOIR01000002.1"/>
</dbReference>
<evidence type="ECO:0000256" key="2">
    <source>
        <dbReference type="ARBA" id="ARBA00022676"/>
    </source>
</evidence>
<evidence type="ECO:0000313" key="5">
    <source>
        <dbReference type="EMBL" id="SEW22626.1"/>
    </source>
</evidence>
<dbReference type="Proteomes" id="UP000199437">
    <property type="component" value="Unassembled WGS sequence"/>
</dbReference>
<dbReference type="InterPro" id="IPR001173">
    <property type="entry name" value="Glyco_trans_2-like"/>
</dbReference>
<proteinExistence type="inferred from homology"/>
<evidence type="ECO:0000313" key="6">
    <source>
        <dbReference type="Proteomes" id="UP000199437"/>
    </source>
</evidence>
<dbReference type="OrthoDB" id="9771846at2"/>
<evidence type="ECO:0000256" key="3">
    <source>
        <dbReference type="ARBA" id="ARBA00022679"/>
    </source>
</evidence>